<dbReference type="Pfam" id="PF08402">
    <property type="entry name" value="TOBE_2"/>
    <property type="match status" value="1"/>
</dbReference>
<dbReference type="InterPro" id="IPR008995">
    <property type="entry name" value="Mo/tungstate-bd_C_term_dom"/>
</dbReference>
<dbReference type="SUPFAM" id="SSF52540">
    <property type="entry name" value="P-loop containing nucleoside triphosphate hydrolases"/>
    <property type="match status" value="1"/>
</dbReference>
<evidence type="ECO:0000256" key="1">
    <source>
        <dbReference type="ARBA" id="ARBA00022448"/>
    </source>
</evidence>
<evidence type="ECO:0000256" key="2">
    <source>
        <dbReference type="ARBA" id="ARBA00022475"/>
    </source>
</evidence>
<dbReference type="RefSeq" id="WP_225250582.1">
    <property type="nucleotide sequence ID" value="NZ_JAIWIU010000065.1"/>
</dbReference>
<dbReference type="Pfam" id="PF00005">
    <property type="entry name" value="ABC_tran"/>
    <property type="match status" value="1"/>
</dbReference>
<proteinExistence type="predicted"/>
<dbReference type="GO" id="GO:0005524">
    <property type="term" value="F:ATP binding"/>
    <property type="evidence" value="ECO:0007669"/>
    <property type="project" value="UniProtKB-KW"/>
</dbReference>
<dbReference type="Proteomes" id="UP001199044">
    <property type="component" value="Unassembled WGS sequence"/>
</dbReference>
<keyword evidence="1" id="KW-0813">Transport</keyword>
<keyword evidence="9" id="KW-1185">Reference proteome</keyword>
<dbReference type="PANTHER" id="PTHR43875:SF15">
    <property type="entry name" value="TREHALOSE IMPORT ATP-BINDING PROTEIN SUGC"/>
    <property type="match status" value="1"/>
</dbReference>
<dbReference type="SUPFAM" id="SSF50331">
    <property type="entry name" value="MOP-like"/>
    <property type="match status" value="1"/>
</dbReference>
<dbReference type="InterPro" id="IPR003593">
    <property type="entry name" value="AAA+_ATPase"/>
</dbReference>
<evidence type="ECO:0000313" key="9">
    <source>
        <dbReference type="Proteomes" id="UP001199044"/>
    </source>
</evidence>
<reference evidence="9" key="1">
    <citation type="submission" date="2023-07" db="EMBL/GenBank/DDBJ databases">
        <title>Molecular identification of indigenous halophilic bacteria isolated from red sea cost, biodegradation of synthetic dyes and assessment of degraded metabolite toxicity.</title>
        <authorList>
            <person name="Chaieb K."/>
            <person name="Altayb H.N."/>
        </authorList>
    </citation>
    <scope>NUCLEOTIDE SEQUENCE [LARGE SCALE GENOMIC DNA]</scope>
    <source>
        <strain evidence="9">K20</strain>
    </source>
</reference>
<evidence type="ECO:0000256" key="3">
    <source>
        <dbReference type="ARBA" id="ARBA00022741"/>
    </source>
</evidence>
<dbReference type="SMART" id="SM00382">
    <property type="entry name" value="AAA"/>
    <property type="match status" value="1"/>
</dbReference>
<dbReference type="PROSITE" id="PS00211">
    <property type="entry name" value="ABC_TRANSPORTER_1"/>
    <property type="match status" value="1"/>
</dbReference>
<comment type="caution">
    <text evidence="8">The sequence shown here is derived from an EMBL/GenBank/DDBJ whole genome shotgun (WGS) entry which is preliminary data.</text>
</comment>
<evidence type="ECO:0000256" key="5">
    <source>
        <dbReference type="ARBA" id="ARBA00022967"/>
    </source>
</evidence>
<dbReference type="PROSITE" id="PS50893">
    <property type="entry name" value="ABC_TRANSPORTER_2"/>
    <property type="match status" value="1"/>
</dbReference>
<dbReference type="Gene3D" id="3.40.50.300">
    <property type="entry name" value="P-loop containing nucleotide triphosphate hydrolases"/>
    <property type="match status" value="1"/>
</dbReference>
<evidence type="ECO:0000313" key="8">
    <source>
        <dbReference type="EMBL" id="MCA2016610.1"/>
    </source>
</evidence>
<name>A0ABS7YQR5_9VIBR</name>
<protein>
    <submittedName>
        <fullName evidence="8">ABC transporter ATP-binding protein</fullName>
    </submittedName>
</protein>
<keyword evidence="4 8" id="KW-0067">ATP-binding</keyword>
<keyword evidence="3" id="KW-0547">Nucleotide-binding</keyword>
<evidence type="ECO:0000256" key="6">
    <source>
        <dbReference type="ARBA" id="ARBA00023136"/>
    </source>
</evidence>
<dbReference type="Gene3D" id="2.40.50.100">
    <property type="match status" value="1"/>
</dbReference>
<gene>
    <name evidence="8" type="ORF">LDJ79_10855</name>
</gene>
<organism evidence="8 9">
    <name type="scientific">Vibrio tritonius</name>
    <dbReference type="NCBI Taxonomy" id="1435069"/>
    <lineage>
        <taxon>Bacteria</taxon>
        <taxon>Pseudomonadati</taxon>
        <taxon>Pseudomonadota</taxon>
        <taxon>Gammaproteobacteria</taxon>
        <taxon>Vibrionales</taxon>
        <taxon>Vibrionaceae</taxon>
        <taxon>Vibrio</taxon>
    </lineage>
</organism>
<dbReference type="InterPro" id="IPR017871">
    <property type="entry name" value="ABC_transporter-like_CS"/>
</dbReference>
<feature type="domain" description="ABC transporter" evidence="7">
    <location>
        <begin position="10"/>
        <end position="242"/>
    </location>
</feature>
<dbReference type="InterPro" id="IPR013611">
    <property type="entry name" value="Transp-assoc_OB_typ2"/>
</dbReference>
<dbReference type="InterPro" id="IPR027417">
    <property type="entry name" value="P-loop_NTPase"/>
</dbReference>
<evidence type="ECO:0000259" key="7">
    <source>
        <dbReference type="PROSITE" id="PS50893"/>
    </source>
</evidence>
<keyword evidence="5" id="KW-1278">Translocase</keyword>
<sequence>MNISKSGVAISLNNIKKTFNDGTLALSPLNLDIHPGEILVLLGPSGCGKTTTLRLIAGLEFADSGGDIHFGEKNVTNLPIEKRHVGMVFQSYALFPNMNVRENIEYGLKVRKETKEVREQKVVEMLAMFDLTPYAERKINQLSGGQRQRVALARAIITEPDVLLLDEPLSALDAQLKQRLRGDIHALLKRLGITAIYVTHDQEEAMVMGDRIAVLDKGHLAQIGSAEELYLTPKDRFVADFIGQMNCISGIRQGNLFCFGQGHDLSLEPHQLEHFSEVQPLSAMIRPEDITIHLEPTTPSNLWLHAATIVNHQFLGDRTRLQVEIKGLANPLMVDCFARREYQIDQAIFLSIDPQRLVLFKGEVTC</sequence>
<dbReference type="InterPro" id="IPR003439">
    <property type="entry name" value="ABC_transporter-like_ATP-bd"/>
</dbReference>
<dbReference type="PANTHER" id="PTHR43875">
    <property type="entry name" value="MALTODEXTRIN IMPORT ATP-BINDING PROTEIN MSMX"/>
    <property type="match status" value="1"/>
</dbReference>
<keyword evidence="2" id="KW-1003">Cell membrane</keyword>
<evidence type="ECO:0000256" key="4">
    <source>
        <dbReference type="ARBA" id="ARBA00022840"/>
    </source>
</evidence>
<keyword evidence="6" id="KW-0472">Membrane</keyword>
<dbReference type="InterPro" id="IPR047641">
    <property type="entry name" value="ABC_transpr_MalK/UgpC-like"/>
</dbReference>
<accession>A0ABS7YQR5</accession>
<dbReference type="EMBL" id="JAIWIU010000065">
    <property type="protein sequence ID" value="MCA2016610.1"/>
    <property type="molecule type" value="Genomic_DNA"/>
</dbReference>